<sequence length="90" mass="9645">MQDHFKPTYWLIVGLAIAVIGYQFCISFLPIPKENIRLVDTGQGILLGSVLTAGISWLIGGSPSLKKTPPTGTTTADISATITQEEKKEG</sequence>
<comment type="caution">
    <text evidence="3">The sequence shown here is derived from an EMBL/GenBank/DDBJ whole genome shotgun (WGS) entry which is preliminary data.</text>
</comment>
<feature type="transmembrane region" description="Helical" evidence="2">
    <location>
        <begin position="9"/>
        <end position="29"/>
    </location>
</feature>
<keyword evidence="2" id="KW-0472">Membrane</keyword>
<keyword evidence="2" id="KW-1133">Transmembrane helix</keyword>
<dbReference type="EMBL" id="QCYK01000002">
    <property type="protein sequence ID" value="PUZ25011.1"/>
    <property type="molecule type" value="Genomic_DNA"/>
</dbReference>
<evidence type="ECO:0000256" key="2">
    <source>
        <dbReference type="SAM" id="Phobius"/>
    </source>
</evidence>
<gene>
    <name evidence="3" type="ORF">DCC81_11905</name>
</gene>
<evidence type="ECO:0000256" key="1">
    <source>
        <dbReference type="SAM" id="MobiDB-lite"/>
    </source>
</evidence>
<dbReference type="Proteomes" id="UP000244450">
    <property type="component" value="Unassembled WGS sequence"/>
</dbReference>
<protein>
    <submittedName>
        <fullName evidence="3">Uncharacterized protein</fullName>
    </submittedName>
</protein>
<dbReference type="OrthoDB" id="1122879at2"/>
<accession>A0A2T7BFE6</accession>
<proteinExistence type="predicted"/>
<keyword evidence="2" id="KW-0812">Transmembrane</keyword>
<evidence type="ECO:0000313" key="4">
    <source>
        <dbReference type="Proteomes" id="UP000244450"/>
    </source>
</evidence>
<feature type="compositionally biased region" description="Polar residues" evidence="1">
    <location>
        <begin position="70"/>
        <end position="83"/>
    </location>
</feature>
<feature type="transmembrane region" description="Helical" evidence="2">
    <location>
        <begin position="41"/>
        <end position="60"/>
    </location>
</feature>
<dbReference type="AlphaFoldDB" id="A0A2T7BFE6"/>
<reference evidence="3 4" key="1">
    <citation type="submission" date="2018-04" db="EMBL/GenBank/DDBJ databases">
        <title>Chitinophaga fuyangensis sp. nov., isolated from soil in a chemical factory.</title>
        <authorList>
            <person name="Chen K."/>
        </authorList>
    </citation>
    <scope>NUCLEOTIDE SEQUENCE [LARGE SCALE GENOMIC DNA]</scope>
    <source>
        <strain evidence="3 4">LY-1</strain>
    </source>
</reference>
<feature type="region of interest" description="Disordered" evidence="1">
    <location>
        <begin position="62"/>
        <end position="90"/>
    </location>
</feature>
<evidence type="ECO:0000313" key="3">
    <source>
        <dbReference type="EMBL" id="PUZ25011.1"/>
    </source>
</evidence>
<organism evidence="3 4">
    <name type="scientific">Chitinophaga parva</name>
    <dbReference type="NCBI Taxonomy" id="2169414"/>
    <lineage>
        <taxon>Bacteria</taxon>
        <taxon>Pseudomonadati</taxon>
        <taxon>Bacteroidota</taxon>
        <taxon>Chitinophagia</taxon>
        <taxon>Chitinophagales</taxon>
        <taxon>Chitinophagaceae</taxon>
        <taxon>Chitinophaga</taxon>
    </lineage>
</organism>
<keyword evidence="4" id="KW-1185">Reference proteome</keyword>
<name>A0A2T7BFE6_9BACT</name>
<dbReference type="RefSeq" id="WP_108686848.1">
    <property type="nucleotide sequence ID" value="NZ_QCYK01000002.1"/>
</dbReference>